<dbReference type="EMBL" id="JAWDGP010000283">
    <property type="protein sequence ID" value="KAK3801793.1"/>
    <property type="molecule type" value="Genomic_DNA"/>
</dbReference>
<keyword evidence="2" id="KW-1185">Reference proteome</keyword>
<dbReference type="AlphaFoldDB" id="A0AAE1EDA4"/>
<proteinExistence type="predicted"/>
<reference evidence="1" key="1">
    <citation type="journal article" date="2023" name="G3 (Bethesda)">
        <title>A reference genome for the long-term kleptoplast-retaining sea slug Elysia crispata morphotype clarki.</title>
        <authorList>
            <person name="Eastman K.E."/>
            <person name="Pendleton A.L."/>
            <person name="Shaikh M.A."/>
            <person name="Suttiyut T."/>
            <person name="Ogas R."/>
            <person name="Tomko P."/>
            <person name="Gavelis G."/>
            <person name="Widhalm J.R."/>
            <person name="Wisecaver J.H."/>
        </authorList>
    </citation>
    <scope>NUCLEOTIDE SEQUENCE</scope>
    <source>
        <strain evidence="1">ECLA1</strain>
    </source>
</reference>
<organism evidence="1 2">
    <name type="scientific">Elysia crispata</name>
    <name type="common">lettuce slug</name>
    <dbReference type="NCBI Taxonomy" id="231223"/>
    <lineage>
        <taxon>Eukaryota</taxon>
        <taxon>Metazoa</taxon>
        <taxon>Spiralia</taxon>
        <taxon>Lophotrochozoa</taxon>
        <taxon>Mollusca</taxon>
        <taxon>Gastropoda</taxon>
        <taxon>Heterobranchia</taxon>
        <taxon>Euthyneura</taxon>
        <taxon>Panpulmonata</taxon>
        <taxon>Sacoglossa</taxon>
        <taxon>Placobranchoidea</taxon>
        <taxon>Plakobranchidae</taxon>
        <taxon>Elysia</taxon>
    </lineage>
</organism>
<gene>
    <name evidence="1" type="ORF">RRG08_048380</name>
</gene>
<evidence type="ECO:0000313" key="2">
    <source>
        <dbReference type="Proteomes" id="UP001283361"/>
    </source>
</evidence>
<accession>A0AAE1EDA4</accession>
<name>A0AAE1EDA4_9GAST</name>
<sequence length="112" mass="12599">MNFCGYNRNKHPPSSPMKFGSLFICSLALVKSTSVLSLETKKFKIYIWAKDFHSHSYCPNKIKPKPKERNLVAAPLTRSELVNAALDFHFKPELNTLKLFMVATAGQEGGPQ</sequence>
<protein>
    <submittedName>
        <fullName evidence="1">Uncharacterized protein</fullName>
    </submittedName>
</protein>
<comment type="caution">
    <text evidence="1">The sequence shown here is derived from an EMBL/GenBank/DDBJ whole genome shotgun (WGS) entry which is preliminary data.</text>
</comment>
<evidence type="ECO:0000313" key="1">
    <source>
        <dbReference type="EMBL" id="KAK3801793.1"/>
    </source>
</evidence>
<dbReference type="Proteomes" id="UP001283361">
    <property type="component" value="Unassembled WGS sequence"/>
</dbReference>